<dbReference type="InterPro" id="IPR011009">
    <property type="entry name" value="Kinase-like_dom_sf"/>
</dbReference>
<dbReference type="RefSeq" id="WP_378571342.1">
    <property type="nucleotide sequence ID" value="NZ_JBHSFQ010000002.1"/>
</dbReference>
<evidence type="ECO:0008006" key="3">
    <source>
        <dbReference type="Google" id="ProtNLM"/>
    </source>
</evidence>
<dbReference type="SUPFAM" id="SSF56112">
    <property type="entry name" value="Protein kinase-like (PK-like)"/>
    <property type="match status" value="1"/>
</dbReference>
<protein>
    <recommendedName>
        <fullName evidence="3">Aminoglycoside phosphotransferase domain-containing protein</fullName>
    </recommendedName>
</protein>
<name>A0ABV9DQV5_9ACTN</name>
<gene>
    <name evidence="1" type="ORF">ACFO4E_03135</name>
</gene>
<dbReference type="Proteomes" id="UP001595923">
    <property type="component" value="Unassembled WGS sequence"/>
</dbReference>
<reference evidence="2" key="1">
    <citation type="journal article" date="2019" name="Int. J. Syst. Evol. Microbiol.">
        <title>The Global Catalogue of Microorganisms (GCM) 10K type strain sequencing project: providing services to taxonomists for standard genome sequencing and annotation.</title>
        <authorList>
            <consortium name="The Broad Institute Genomics Platform"/>
            <consortium name="The Broad Institute Genome Sequencing Center for Infectious Disease"/>
            <person name="Wu L."/>
            <person name="Ma J."/>
        </authorList>
    </citation>
    <scope>NUCLEOTIDE SEQUENCE [LARGE SCALE GENOMIC DNA]</scope>
    <source>
        <strain evidence="2">XZYJ18</strain>
    </source>
</reference>
<comment type="caution">
    <text evidence="1">The sequence shown here is derived from an EMBL/GenBank/DDBJ whole genome shotgun (WGS) entry which is preliminary data.</text>
</comment>
<accession>A0ABV9DQV5</accession>
<keyword evidence="2" id="KW-1185">Reference proteome</keyword>
<organism evidence="1 2">
    <name type="scientific">Nocardiopsis mangrovi</name>
    <dbReference type="NCBI Taxonomy" id="1179818"/>
    <lineage>
        <taxon>Bacteria</taxon>
        <taxon>Bacillati</taxon>
        <taxon>Actinomycetota</taxon>
        <taxon>Actinomycetes</taxon>
        <taxon>Streptosporangiales</taxon>
        <taxon>Nocardiopsidaceae</taxon>
        <taxon>Nocardiopsis</taxon>
    </lineage>
</organism>
<sequence>MNFTQLRLDLWDDPALRNELIAWIDGRLAEHDAYLLPEPPQVRVRPWSTTARLATTLGPLWFKADAPGAEFEAALAGALYSWVPGRVLTPLGVDAKRGWSLFPDAGTTLRDQMAALDDFAVWEAMLGTYAETQRVLSAHVRDLLALGVPDLRPSALGRRLDTFLASPGIAGVLGDDHDTLIRRRGEFDRRCRALDENAVGVSLDHGDLHVGNVFMLEGGYRFADWGDAAVAHAFCSLLAPLRFATRELNADARALGRLRDAYLEPWTAAHSLADLRSAARLATDLAALNRALAWNRAFPELAHAVAPAQHDHIARWLRTLIGRGDGTEL</sequence>
<evidence type="ECO:0000313" key="1">
    <source>
        <dbReference type="EMBL" id="MFC4560847.1"/>
    </source>
</evidence>
<proteinExistence type="predicted"/>
<dbReference type="EMBL" id="JBHSFQ010000002">
    <property type="protein sequence ID" value="MFC4560847.1"/>
    <property type="molecule type" value="Genomic_DNA"/>
</dbReference>
<evidence type="ECO:0000313" key="2">
    <source>
        <dbReference type="Proteomes" id="UP001595923"/>
    </source>
</evidence>